<dbReference type="AlphaFoldDB" id="A0A484T4A1"/>
<sequence length="132" mass="14408">MGLLNGVVSGIAQGWATRQIVQDCLEDSQWAAAKSFWTLMGQSIHRGNSSIRVEAAGDARVEVALTTPYPKRSLEYAFYLRGPSGELLQTPYQKSPKASFELAEMPLPALVTVFAKDGLGIIKTIRQRVVAL</sequence>
<reference evidence="2" key="1">
    <citation type="submission" date="2019-03" db="EMBL/GenBank/DDBJ databases">
        <authorList>
            <person name="Danneels B."/>
        </authorList>
    </citation>
    <scope>NUCLEOTIDE SEQUENCE</scope>
</reference>
<evidence type="ECO:0000313" key="1">
    <source>
        <dbReference type="EMBL" id="VFR35324.1"/>
    </source>
</evidence>
<proteinExistence type="predicted"/>
<evidence type="ECO:0000313" key="3">
    <source>
        <dbReference type="EMBL" id="VFR72788.1"/>
    </source>
</evidence>
<protein>
    <submittedName>
        <fullName evidence="2">Uncharacterized protein</fullName>
    </submittedName>
</protein>
<gene>
    <name evidence="1" type="ORF">ANDA3_3902</name>
    <name evidence="3" type="ORF">DAR2_3753</name>
    <name evidence="2" type="ORF">DAR3_4023</name>
</gene>
<accession>A0A484T4A1</accession>
<dbReference type="EMBL" id="CAADIJ010000011">
    <property type="protein sequence ID" value="VFR69536.1"/>
    <property type="molecule type" value="Genomic_DNA"/>
</dbReference>
<name>A0A484T4A1_9ZZZZ</name>
<dbReference type="EMBL" id="CAADIC010000019">
    <property type="protein sequence ID" value="VFR35324.1"/>
    <property type="molecule type" value="Genomic_DNA"/>
</dbReference>
<dbReference type="EMBL" id="CAADIL010000016">
    <property type="protein sequence ID" value="VFR72788.1"/>
    <property type="molecule type" value="Genomic_DNA"/>
</dbReference>
<evidence type="ECO:0000313" key="2">
    <source>
        <dbReference type="EMBL" id="VFR69536.1"/>
    </source>
</evidence>
<organism evidence="2">
    <name type="scientific">plant metagenome</name>
    <dbReference type="NCBI Taxonomy" id="1297885"/>
    <lineage>
        <taxon>unclassified sequences</taxon>
        <taxon>metagenomes</taxon>
        <taxon>organismal metagenomes</taxon>
    </lineage>
</organism>